<reference evidence="2" key="1">
    <citation type="submission" date="2022-07" db="EMBL/GenBank/DDBJ databases">
        <title>Phylogenomic reconstructions and comparative analyses of Kickxellomycotina fungi.</title>
        <authorList>
            <person name="Reynolds N.K."/>
            <person name="Stajich J.E."/>
            <person name="Barry K."/>
            <person name="Grigoriev I.V."/>
            <person name="Crous P."/>
            <person name="Smith M.E."/>
        </authorList>
    </citation>
    <scope>NUCLEOTIDE SEQUENCE</scope>
    <source>
        <strain evidence="2">NRRL 1565</strain>
    </source>
</reference>
<keyword evidence="3" id="KW-1185">Reference proteome</keyword>
<feature type="compositionally biased region" description="Basic residues" evidence="1">
    <location>
        <begin position="304"/>
        <end position="320"/>
    </location>
</feature>
<evidence type="ECO:0000256" key="1">
    <source>
        <dbReference type="SAM" id="MobiDB-lite"/>
    </source>
</evidence>
<protein>
    <recommendedName>
        <fullName evidence="4">SHSP domain-containing protein</fullName>
    </recommendedName>
</protein>
<accession>A0A9W8LWB7</accession>
<feature type="compositionally biased region" description="Low complexity" evidence="1">
    <location>
        <begin position="113"/>
        <end position="123"/>
    </location>
</feature>
<evidence type="ECO:0000313" key="2">
    <source>
        <dbReference type="EMBL" id="KAJ2808635.1"/>
    </source>
</evidence>
<evidence type="ECO:0000313" key="3">
    <source>
        <dbReference type="Proteomes" id="UP001140094"/>
    </source>
</evidence>
<feature type="compositionally biased region" description="Polar residues" evidence="1">
    <location>
        <begin position="441"/>
        <end position="452"/>
    </location>
</feature>
<dbReference type="EMBL" id="JANBUO010000033">
    <property type="protein sequence ID" value="KAJ2808635.1"/>
    <property type="molecule type" value="Genomic_DNA"/>
</dbReference>
<comment type="caution">
    <text evidence="2">The sequence shown here is derived from an EMBL/GenBank/DDBJ whole genome shotgun (WGS) entry which is preliminary data.</text>
</comment>
<proteinExistence type="predicted"/>
<organism evidence="2 3">
    <name type="scientific">Coemansia guatemalensis</name>
    <dbReference type="NCBI Taxonomy" id="2761395"/>
    <lineage>
        <taxon>Eukaryota</taxon>
        <taxon>Fungi</taxon>
        <taxon>Fungi incertae sedis</taxon>
        <taxon>Zoopagomycota</taxon>
        <taxon>Kickxellomycotina</taxon>
        <taxon>Kickxellomycetes</taxon>
        <taxon>Kickxellales</taxon>
        <taxon>Kickxellaceae</taxon>
        <taxon>Coemansia</taxon>
    </lineage>
</organism>
<name>A0A9W8LWB7_9FUNG</name>
<feature type="region of interest" description="Disordered" evidence="1">
    <location>
        <begin position="433"/>
        <end position="458"/>
    </location>
</feature>
<feature type="region of interest" description="Disordered" evidence="1">
    <location>
        <begin position="113"/>
        <end position="153"/>
    </location>
</feature>
<dbReference type="Proteomes" id="UP001140094">
    <property type="component" value="Unassembled WGS sequence"/>
</dbReference>
<feature type="compositionally biased region" description="Basic and acidic residues" evidence="1">
    <location>
        <begin position="272"/>
        <end position="284"/>
    </location>
</feature>
<sequence>MSAFHNDVFNRRGSSAFLNEFRQDNRSGIFAAPAMPKPMFCQEPSPARRSSFSAAPSSHKHFAYVAGCEICEEYVRRGTEICIHEHRIICHGIQHGCCCCHCCDARSVQQSSSSSDTRCVTPSNHNGYSARTEESSTDSKFGPGRVRTRSSTTTVGDAGFGFANMDAEMLRMAKDNRWRTSNYDSFYGRPLNDCAPPPPPGHVALREDNVQQAFAAQQRMHGGRQEVMLRDAADHFAGNNRPMPLFGRYERYRDEEEEESVKVTTTTTTTTTRREVPCEEEKVVYHKPIPPPPPKHHHQEESHHHHSEKHHHEEHHHHHGAVIPVGTRPDIPVKAQEPCCTWCKFLPCFSCPNPQNPNARFRKLNFRLYPEYEFLPDNLEVPKSTEYFPDHTQVPSRSNFKVTIPKVTQVAQRVYVDFIGDQMIIIGEHGRPHGLRRMKSDPSTIRSSTRSSALHHGLPNQGSRIAIARVFAKNFFVPRDTYDRDRAHAFIKPNGKLKVVVPVIDQR</sequence>
<feature type="region of interest" description="Disordered" evidence="1">
    <location>
        <begin position="257"/>
        <end position="324"/>
    </location>
</feature>
<dbReference type="AlphaFoldDB" id="A0A9W8LWB7"/>
<evidence type="ECO:0008006" key="4">
    <source>
        <dbReference type="Google" id="ProtNLM"/>
    </source>
</evidence>
<dbReference type="OrthoDB" id="5599887at2759"/>
<gene>
    <name evidence="2" type="ORF">H4R20_000753</name>
</gene>
<feature type="compositionally biased region" description="Low complexity" evidence="1">
    <location>
        <begin position="262"/>
        <end position="271"/>
    </location>
</feature>